<protein>
    <submittedName>
        <fullName evidence="2">MLP-like protein 28</fullName>
    </submittedName>
</protein>
<dbReference type="InterPro" id="IPR023393">
    <property type="entry name" value="START-like_dom_sf"/>
</dbReference>
<name>A0AAD7LBN0_QUISA</name>
<accession>A0AAD7LBN0</accession>
<sequence>MSKFDKVETDVHIKASPEKFREMWSSRIHHTPNISPGYIQGAVLHEGEGAVWALSSSGIIQLMGSQQLLRR</sequence>
<gene>
    <name evidence="2" type="ORF">O6P43_025929</name>
</gene>
<dbReference type="GO" id="GO:0006952">
    <property type="term" value="P:defense response"/>
    <property type="evidence" value="ECO:0007669"/>
    <property type="project" value="InterPro"/>
</dbReference>
<dbReference type="EMBL" id="JARAOO010000010">
    <property type="protein sequence ID" value="KAJ7954340.1"/>
    <property type="molecule type" value="Genomic_DNA"/>
</dbReference>
<dbReference type="Proteomes" id="UP001163823">
    <property type="component" value="Chromosome 10"/>
</dbReference>
<organism evidence="2 3">
    <name type="scientific">Quillaja saponaria</name>
    <name type="common">Soap bark tree</name>
    <dbReference type="NCBI Taxonomy" id="32244"/>
    <lineage>
        <taxon>Eukaryota</taxon>
        <taxon>Viridiplantae</taxon>
        <taxon>Streptophyta</taxon>
        <taxon>Embryophyta</taxon>
        <taxon>Tracheophyta</taxon>
        <taxon>Spermatophyta</taxon>
        <taxon>Magnoliopsida</taxon>
        <taxon>eudicotyledons</taxon>
        <taxon>Gunneridae</taxon>
        <taxon>Pentapetalae</taxon>
        <taxon>rosids</taxon>
        <taxon>fabids</taxon>
        <taxon>Fabales</taxon>
        <taxon>Quillajaceae</taxon>
        <taxon>Quillaja</taxon>
    </lineage>
</organism>
<proteinExistence type="predicted"/>
<dbReference type="Gene3D" id="3.30.530.20">
    <property type="match status" value="1"/>
</dbReference>
<evidence type="ECO:0000313" key="2">
    <source>
        <dbReference type="EMBL" id="KAJ7954340.1"/>
    </source>
</evidence>
<keyword evidence="3" id="KW-1185">Reference proteome</keyword>
<feature type="domain" description="Bet v I/Major latex protein" evidence="1">
    <location>
        <begin position="5"/>
        <end position="49"/>
    </location>
</feature>
<dbReference type="AlphaFoldDB" id="A0AAD7LBN0"/>
<dbReference type="KEGG" id="qsa:O6P43_025929"/>
<dbReference type="Pfam" id="PF00407">
    <property type="entry name" value="Bet_v_1"/>
    <property type="match status" value="1"/>
</dbReference>
<reference evidence="2" key="1">
    <citation type="journal article" date="2023" name="Science">
        <title>Elucidation of the pathway for biosynthesis of saponin adjuvants from the soapbark tree.</title>
        <authorList>
            <person name="Reed J."/>
            <person name="Orme A."/>
            <person name="El-Demerdash A."/>
            <person name="Owen C."/>
            <person name="Martin L.B.B."/>
            <person name="Misra R.C."/>
            <person name="Kikuchi S."/>
            <person name="Rejzek M."/>
            <person name="Martin A.C."/>
            <person name="Harkess A."/>
            <person name="Leebens-Mack J."/>
            <person name="Louveau T."/>
            <person name="Stephenson M.J."/>
            <person name="Osbourn A."/>
        </authorList>
    </citation>
    <scope>NUCLEOTIDE SEQUENCE</scope>
    <source>
        <strain evidence="2">S10</strain>
    </source>
</reference>
<comment type="caution">
    <text evidence="2">The sequence shown here is derived from an EMBL/GenBank/DDBJ whole genome shotgun (WGS) entry which is preliminary data.</text>
</comment>
<evidence type="ECO:0000313" key="3">
    <source>
        <dbReference type="Proteomes" id="UP001163823"/>
    </source>
</evidence>
<evidence type="ECO:0000259" key="1">
    <source>
        <dbReference type="Pfam" id="PF00407"/>
    </source>
</evidence>
<dbReference type="InterPro" id="IPR000916">
    <property type="entry name" value="Bet_v_I/MLP"/>
</dbReference>
<dbReference type="SUPFAM" id="SSF55961">
    <property type="entry name" value="Bet v1-like"/>
    <property type="match status" value="1"/>
</dbReference>